<evidence type="ECO:0000313" key="3">
    <source>
        <dbReference type="Proteomes" id="UP000559987"/>
    </source>
</evidence>
<dbReference type="InterPro" id="IPR029063">
    <property type="entry name" value="SAM-dependent_MTases_sf"/>
</dbReference>
<feature type="binding site" evidence="1">
    <location>
        <position position="118"/>
    </location>
    <ligand>
        <name>S-adenosyl-L-methionine</name>
        <dbReference type="ChEBI" id="CHEBI:59789"/>
    </ligand>
</feature>
<feature type="binding site" evidence="1">
    <location>
        <position position="42"/>
    </location>
    <ligand>
        <name>S-adenosyl-L-methionine</name>
        <dbReference type="ChEBI" id="CHEBI:59789"/>
    </ligand>
</feature>
<feature type="active site" description="Proton acceptor" evidence="1">
    <location>
        <position position="164"/>
    </location>
</feature>
<comment type="function">
    <text evidence="1">Specifically methylates the adenine in position 2030 of 23S rRNA.</text>
</comment>
<accession>A0A839ULE7</accession>
<dbReference type="AlphaFoldDB" id="A0A839ULE7"/>
<gene>
    <name evidence="1" type="primary">rlmJ</name>
    <name evidence="2" type="ORF">FHS30_001856</name>
</gene>
<comment type="caution">
    <text evidence="2">The sequence shown here is derived from an EMBL/GenBank/DDBJ whole genome shotgun (WGS) entry which is preliminary data.</text>
</comment>
<dbReference type="RefSeq" id="WP_183910133.1">
    <property type="nucleotide sequence ID" value="NZ_JACHXZ010000002.1"/>
</dbReference>
<keyword evidence="1" id="KW-0698">rRNA processing</keyword>
<name>A0A839ULE7_9GAMM</name>
<feature type="binding site" evidence="1">
    <location>
        <position position="164"/>
    </location>
    <ligand>
        <name>S-adenosyl-L-methionine</name>
        <dbReference type="ChEBI" id="CHEBI:59789"/>
    </ligand>
</feature>
<dbReference type="InterPro" id="IPR007473">
    <property type="entry name" value="RlmJ"/>
</dbReference>
<dbReference type="GO" id="GO:0005829">
    <property type="term" value="C:cytosol"/>
    <property type="evidence" value="ECO:0007669"/>
    <property type="project" value="TreeGrafter"/>
</dbReference>
<dbReference type="PANTHER" id="PTHR37426:SF1">
    <property type="entry name" value="RIBOSOMAL RNA LARGE SUBUNIT METHYLTRANSFERASE J"/>
    <property type="match status" value="1"/>
</dbReference>
<proteinExistence type="inferred from homology"/>
<comment type="catalytic activity">
    <reaction evidence="1">
        <text>adenosine(2030) in 23S rRNA + S-adenosyl-L-methionine = N(6)-methyladenosine(2030) in 23S rRNA + S-adenosyl-L-homocysteine + H(+)</text>
        <dbReference type="Rhea" id="RHEA:43736"/>
        <dbReference type="Rhea" id="RHEA-COMP:10668"/>
        <dbReference type="Rhea" id="RHEA-COMP:10669"/>
        <dbReference type="ChEBI" id="CHEBI:15378"/>
        <dbReference type="ChEBI" id="CHEBI:57856"/>
        <dbReference type="ChEBI" id="CHEBI:59789"/>
        <dbReference type="ChEBI" id="CHEBI:74411"/>
        <dbReference type="ChEBI" id="CHEBI:74449"/>
        <dbReference type="EC" id="2.1.1.266"/>
    </reaction>
</comment>
<feature type="site" description="Interaction with substrate rRNA" evidence="1">
    <location>
        <position position="4"/>
    </location>
</feature>
<dbReference type="GO" id="GO:0070475">
    <property type="term" value="P:rRNA base methylation"/>
    <property type="evidence" value="ECO:0007669"/>
    <property type="project" value="UniProtKB-UniRule"/>
</dbReference>
<keyword evidence="1" id="KW-0949">S-adenosyl-L-methionine</keyword>
<evidence type="ECO:0000313" key="2">
    <source>
        <dbReference type="EMBL" id="MBB3168672.1"/>
    </source>
</evidence>
<dbReference type="PANTHER" id="PTHR37426">
    <property type="entry name" value="RIBOSOMAL RNA LARGE SUBUNIT METHYLTRANSFERASE J"/>
    <property type="match status" value="1"/>
</dbReference>
<evidence type="ECO:0000256" key="1">
    <source>
        <dbReference type="HAMAP-Rule" id="MF_00934"/>
    </source>
</evidence>
<feature type="binding site" evidence="1">
    <location>
        <position position="19"/>
    </location>
    <ligand>
        <name>S-adenosyl-L-methionine</name>
        <dbReference type="ChEBI" id="CHEBI:59789"/>
    </ligand>
</feature>
<dbReference type="GO" id="GO:0036307">
    <property type="term" value="F:23S rRNA (adenine(2030)-N(6))-methyltransferase activity"/>
    <property type="evidence" value="ECO:0007669"/>
    <property type="project" value="UniProtKB-UniRule"/>
</dbReference>
<comment type="subunit">
    <text evidence="1">Monomer.</text>
</comment>
<dbReference type="Gene3D" id="3.40.50.150">
    <property type="entry name" value="Vaccinia Virus protein VP39"/>
    <property type="match status" value="1"/>
</dbReference>
<dbReference type="Proteomes" id="UP000559987">
    <property type="component" value="Unassembled WGS sequence"/>
</dbReference>
<feature type="binding site" evidence="1">
    <location>
        <begin position="143"/>
        <end position="144"/>
    </location>
    <ligand>
        <name>S-adenosyl-L-methionine</name>
        <dbReference type="ChEBI" id="CHEBI:59789"/>
    </ligand>
</feature>
<dbReference type="HAMAP" id="MF_00934">
    <property type="entry name" value="23SrRNA_methyltr_J"/>
    <property type="match status" value="1"/>
</dbReference>
<protein>
    <recommendedName>
        <fullName evidence="1">Ribosomal RNA large subunit methyltransferase J</fullName>
        <ecNumber evidence="1">2.1.1.266</ecNumber>
    </recommendedName>
    <alternativeName>
        <fullName evidence="1">23S rRNA (adenine(2030)-N6)-methyltransferase</fullName>
    </alternativeName>
    <alternativeName>
        <fullName evidence="1">23S rRNA m6A2030 methyltransferase</fullName>
    </alternativeName>
</protein>
<keyword evidence="1 2" id="KW-0808">Transferase</keyword>
<keyword evidence="1" id="KW-0694">RNA-binding</keyword>
<organism evidence="2 3">
    <name type="scientific">Simiduia aestuariiviva</name>
    <dbReference type="NCBI Taxonomy" id="1510459"/>
    <lineage>
        <taxon>Bacteria</taxon>
        <taxon>Pseudomonadati</taxon>
        <taxon>Pseudomonadota</taxon>
        <taxon>Gammaproteobacteria</taxon>
        <taxon>Cellvibrionales</taxon>
        <taxon>Cellvibrionaceae</taxon>
        <taxon>Simiduia</taxon>
    </lineage>
</organism>
<keyword evidence="1 2" id="KW-0489">Methyltransferase</keyword>
<dbReference type="GO" id="GO:0003723">
    <property type="term" value="F:RNA binding"/>
    <property type="evidence" value="ECO:0007669"/>
    <property type="project" value="UniProtKB-UniRule"/>
</dbReference>
<feature type="binding site" evidence="1">
    <location>
        <position position="100"/>
    </location>
    <ligand>
        <name>S-adenosyl-L-methionine</name>
        <dbReference type="ChEBI" id="CHEBI:59789"/>
    </ligand>
</feature>
<keyword evidence="3" id="KW-1185">Reference proteome</keyword>
<dbReference type="SUPFAM" id="SSF53335">
    <property type="entry name" value="S-adenosyl-L-methionine-dependent methyltransferases"/>
    <property type="match status" value="1"/>
</dbReference>
<sequence length="280" mass="32070">MLSYRHAYHAGNFADTLKHLTIIAILRHLCKKSGPLHYVDTHAGAGRYDLQDAKALKTHEFNEGIGKLWGRQDLPPLLDDYLQVVARLNPSNNLHYYPGSPWFAAHCLRDQDKLALCELHPTDFPLLREVFRGDMRVRCFHEDGYQRSLALMPPPTKRGLVVIDPSYEVKTEYQTVVNHLQALHKRFATGVFALWYPVVDAGRLQQLEYSLRQTGIKRIQLFEFGLTGNHDLPGMGSAGMVVINPPWTLREQLESTMQWLINAAYPDSDAYWRYLEIAGE</sequence>
<reference evidence="2 3" key="1">
    <citation type="submission" date="2020-08" db="EMBL/GenBank/DDBJ databases">
        <title>Genomic Encyclopedia of Type Strains, Phase III (KMG-III): the genomes of soil and plant-associated and newly described type strains.</title>
        <authorList>
            <person name="Whitman W."/>
        </authorList>
    </citation>
    <scope>NUCLEOTIDE SEQUENCE [LARGE SCALE GENOMIC DNA]</scope>
    <source>
        <strain evidence="2 3">CECT 8571</strain>
    </source>
</reference>
<dbReference type="EMBL" id="JACHXZ010000002">
    <property type="protein sequence ID" value="MBB3168672.1"/>
    <property type="molecule type" value="Genomic_DNA"/>
</dbReference>
<comment type="similarity">
    <text evidence="1">Belongs to the RlmJ family.</text>
</comment>
<dbReference type="Pfam" id="PF04378">
    <property type="entry name" value="RsmJ"/>
    <property type="match status" value="1"/>
</dbReference>
<dbReference type="EC" id="2.1.1.266" evidence="1"/>